<name>A0A0F9J5X6_9ZZZZ</name>
<accession>A0A0F9J5X6</accession>
<reference evidence="1" key="1">
    <citation type="journal article" date="2015" name="Nature">
        <title>Complex archaea that bridge the gap between prokaryotes and eukaryotes.</title>
        <authorList>
            <person name="Spang A."/>
            <person name="Saw J.H."/>
            <person name="Jorgensen S.L."/>
            <person name="Zaremba-Niedzwiedzka K."/>
            <person name="Martijn J."/>
            <person name="Lind A.E."/>
            <person name="van Eijk R."/>
            <person name="Schleper C."/>
            <person name="Guy L."/>
            <person name="Ettema T.J."/>
        </authorList>
    </citation>
    <scope>NUCLEOTIDE SEQUENCE</scope>
</reference>
<evidence type="ECO:0000313" key="1">
    <source>
        <dbReference type="EMBL" id="KKM64933.1"/>
    </source>
</evidence>
<sequence length="48" mass="5072">MKAYLEEGSLILQAETAEEDRHLATLCAAVEESLGGDPDVVPRTSTPG</sequence>
<dbReference type="AlphaFoldDB" id="A0A0F9J5X6"/>
<organism evidence="1">
    <name type="scientific">marine sediment metagenome</name>
    <dbReference type="NCBI Taxonomy" id="412755"/>
    <lineage>
        <taxon>unclassified sequences</taxon>
        <taxon>metagenomes</taxon>
        <taxon>ecological metagenomes</taxon>
    </lineage>
</organism>
<gene>
    <name evidence="1" type="ORF">LCGC14_1496440</name>
</gene>
<comment type="caution">
    <text evidence="1">The sequence shown here is derived from an EMBL/GenBank/DDBJ whole genome shotgun (WGS) entry which is preliminary data.</text>
</comment>
<dbReference type="EMBL" id="LAZR01010811">
    <property type="protein sequence ID" value="KKM64933.1"/>
    <property type="molecule type" value="Genomic_DNA"/>
</dbReference>
<proteinExistence type="predicted"/>
<protein>
    <submittedName>
        <fullName evidence="1">Uncharacterized protein</fullName>
    </submittedName>
</protein>